<dbReference type="EMBL" id="CACVBM020001767">
    <property type="protein sequence ID" value="CAA7059340.1"/>
    <property type="molecule type" value="Genomic_DNA"/>
</dbReference>
<organism evidence="2 3">
    <name type="scientific">Microthlaspi erraticum</name>
    <dbReference type="NCBI Taxonomy" id="1685480"/>
    <lineage>
        <taxon>Eukaryota</taxon>
        <taxon>Viridiplantae</taxon>
        <taxon>Streptophyta</taxon>
        <taxon>Embryophyta</taxon>
        <taxon>Tracheophyta</taxon>
        <taxon>Spermatophyta</taxon>
        <taxon>Magnoliopsida</taxon>
        <taxon>eudicotyledons</taxon>
        <taxon>Gunneridae</taxon>
        <taxon>Pentapetalae</taxon>
        <taxon>rosids</taxon>
        <taxon>malvids</taxon>
        <taxon>Brassicales</taxon>
        <taxon>Brassicaceae</taxon>
        <taxon>Coluteocarpeae</taxon>
        <taxon>Microthlaspi</taxon>
    </lineage>
</organism>
<keyword evidence="3" id="KW-1185">Reference proteome</keyword>
<protein>
    <recommendedName>
        <fullName evidence="4">Retrotransposon gag domain-containing protein</fullName>
    </recommendedName>
</protein>
<evidence type="ECO:0000313" key="2">
    <source>
        <dbReference type="EMBL" id="CAA7059340.1"/>
    </source>
</evidence>
<accession>A0A6D2LGJ4</accession>
<gene>
    <name evidence="2" type="ORF">MERR_LOCUS46576</name>
</gene>
<name>A0A6D2LGJ4_9BRAS</name>
<proteinExistence type="predicted"/>
<feature type="compositionally biased region" description="Basic and acidic residues" evidence="1">
    <location>
        <begin position="182"/>
        <end position="195"/>
    </location>
</feature>
<comment type="caution">
    <text evidence="2">The sequence shown here is derived from an EMBL/GenBank/DDBJ whole genome shotgun (WGS) entry which is preliminary data.</text>
</comment>
<dbReference type="AlphaFoldDB" id="A0A6D2LGJ4"/>
<feature type="region of interest" description="Disordered" evidence="1">
    <location>
        <begin position="138"/>
        <end position="159"/>
    </location>
</feature>
<evidence type="ECO:0000313" key="3">
    <source>
        <dbReference type="Proteomes" id="UP000467841"/>
    </source>
</evidence>
<feature type="compositionally biased region" description="Polar residues" evidence="1">
    <location>
        <begin position="143"/>
        <end position="154"/>
    </location>
</feature>
<reference evidence="2" key="1">
    <citation type="submission" date="2020-01" db="EMBL/GenBank/DDBJ databases">
        <authorList>
            <person name="Mishra B."/>
        </authorList>
    </citation>
    <scope>NUCLEOTIDE SEQUENCE [LARGE SCALE GENOMIC DNA]</scope>
</reference>
<evidence type="ECO:0000256" key="1">
    <source>
        <dbReference type="SAM" id="MobiDB-lite"/>
    </source>
</evidence>
<feature type="region of interest" description="Disordered" evidence="1">
    <location>
        <begin position="182"/>
        <end position="212"/>
    </location>
</feature>
<dbReference type="Proteomes" id="UP000467841">
    <property type="component" value="Unassembled WGS sequence"/>
</dbReference>
<sequence length="212" mass="24692">MMLFSTSLAGPALDWAQHEPLSTIESWIDFREAFLKRFARPPFKSKYTTTLISWRESVMKKNGEAYHPILKFLNEELIKHLCHDYGLGDNPKKIQLFQLSLAGQAKEWAKFNAQHAFKTWNGYKGAFLTDLQRSIYVPPPRPSYSQHHPSSPDINKTPLFPRESYQAARQTKIEDMLQEYLRNQDESTKKMERESISSMRALETNLKSYSSK</sequence>
<evidence type="ECO:0008006" key="4">
    <source>
        <dbReference type="Google" id="ProtNLM"/>
    </source>
</evidence>